<feature type="coiled-coil region" evidence="10">
    <location>
        <begin position="398"/>
        <end position="425"/>
    </location>
</feature>
<dbReference type="STRING" id="7868.ENSCMIP00000038629"/>
<keyword evidence="5" id="KW-0493">Microtubule</keyword>
<evidence type="ECO:0000313" key="14">
    <source>
        <dbReference type="Proteomes" id="UP000314986"/>
    </source>
</evidence>
<dbReference type="PANTHER" id="PTHR19378">
    <property type="entry name" value="GOLGIN- RELATED"/>
    <property type="match status" value="1"/>
</dbReference>
<dbReference type="GO" id="GO:0005874">
    <property type="term" value="C:microtubule"/>
    <property type="evidence" value="ECO:0007669"/>
    <property type="project" value="UniProtKB-KW"/>
</dbReference>
<evidence type="ECO:0000256" key="3">
    <source>
        <dbReference type="ARBA" id="ARBA00022490"/>
    </source>
</evidence>
<dbReference type="RefSeq" id="XP_042199038.1">
    <property type="nucleotide sequence ID" value="XM_042343104.1"/>
</dbReference>
<evidence type="ECO:0000256" key="4">
    <source>
        <dbReference type="ARBA" id="ARBA00022618"/>
    </source>
</evidence>
<dbReference type="Ensembl" id="ENSCMIT00000039179.1">
    <property type="protein sequence ID" value="ENSCMIP00000038629.1"/>
    <property type="gene ID" value="ENSCMIG00000016209.1"/>
</dbReference>
<protein>
    <submittedName>
        <fullName evidence="12 13">HAUS augmin-like complex subunit 3</fullName>
    </submittedName>
</protein>
<comment type="similarity">
    <text evidence="2">Belongs to the HAUS3 family.</text>
</comment>
<dbReference type="OrthoDB" id="2159690at2759"/>
<reference evidence="13" key="4">
    <citation type="submission" date="2025-05" db="UniProtKB">
        <authorList>
            <consortium name="Ensembl"/>
        </authorList>
    </citation>
    <scope>IDENTIFICATION</scope>
</reference>
<dbReference type="OMA" id="LEWFCGN"/>
<name>V9KG61_CALMI</name>
<gene>
    <name evidence="13" type="primary">LOC121850589</name>
</gene>
<dbReference type="GO" id="GO:0072686">
    <property type="term" value="C:mitotic spindle"/>
    <property type="evidence" value="ECO:0007669"/>
    <property type="project" value="TreeGrafter"/>
</dbReference>
<feature type="coiled-coil region" evidence="10">
    <location>
        <begin position="460"/>
        <end position="487"/>
    </location>
</feature>
<dbReference type="RefSeq" id="XP_042199042.1">
    <property type="nucleotide sequence ID" value="XM_042343108.1"/>
</dbReference>
<organism evidence="12">
    <name type="scientific">Callorhinchus milii</name>
    <name type="common">Ghost shark</name>
    <dbReference type="NCBI Taxonomy" id="7868"/>
    <lineage>
        <taxon>Eukaryota</taxon>
        <taxon>Metazoa</taxon>
        <taxon>Chordata</taxon>
        <taxon>Craniata</taxon>
        <taxon>Vertebrata</taxon>
        <taxon>Chondrichthyes</taxon>
        <taxon>Holocephali</taxon>
        <taxon>Chimaeriformes</taxon>
        <taxon>Callorhinchidae</taxon>
        <taxon>Callorhinchus</taxon>
    </lineage>
</organism>
<evidence type="ECO:0000256" key="7">
    <source>
        <dbReference type="ARBA" id="ARBA00023054"/>
    </source>
</evidence>
<dbReference type="GO" id="GO:0005815">
    <property type="term" value="C:microtubule organizing center"/>
    <property type="evidence" value="ECO:0007669"/>
    <property type="project" value="TreeGrafter"/>
</dbReference>
<dbReference type="PANTHER" id="PTHR19378:SF0">
    <property type="entry name" value="HAUS AUGMIN-LIKE COMPLEX SUBUNIT 3"/>
    <property type="match status" value="1"/>
</dbReference>
<evidence type="ECO:0000256" key="9">
    <source>
        <dbReference type="ARBA" id="ARBA00023306"/>
    </source>
</evidence>
<dbReference type="Proteomes" id="UP000314986">
    <property type="component" value="Unassembled WGS sequence"/>
</dbReference>
<keyword evidence="9" id="KW-0131">Cell cycle</keyword>
<evidence type="ECO:0000256" key="10">
    <source>
        <dbReference type="SAM" id="Coils"/>
    </source>
</evidence>
<keyword evidence="7 10" id="KW-0175">Coiled coil</keyword>
<sequence>MSGGKIFVETLKKIGEPKATHLDGEDFDWLFDSGDKKTFLEWFCKGINEQNVLTTEEVDEFEKLKKSGKSLFDQKALDPILQTYPKESDSKYGDLAEISGEELEEEVKTLQSLRNLKIQRRNKQQLMTSAIHLVPLKDEKDESTKLLIETQEQLSAENAKLNAILLKIIEGVQQLTVLYSNIGSEMKAGQPKVFLSQLLLNNYLQKEEQCTAALTAYTKKQFFEGIVELVESSDVDKFQLVDLSCQTLLEESNEVRREYQQQMTRLQAAYTSGKRQLILAKAKEQSTKAGVQYAEKIFSLIQKRKVNDGEKETQSEGVKCLKEISCQVEQLINKELPDLIVENAQLLNMPVVKGNFDLQVTRQDYYTSKQDEVARQLIRQKTRFELLQLGYEMESRSHRDIHCVLENLTQELERIRNELAQCLKVLSDQCLVQSNRQRNIIDSRDTSAIRLCQILDGDNREQLFRTYDHLEEQGKMLQNEAASLRYQLEKNRSDESYLRSSLESDIERLRCVMYSGPKQLLLHSENLSGSFQKLESQLQKVTQILMDIDSEIKPKRQILESNLHLQHERNLYIHFFQNPDKLKEIVEGLEKEAEANAIGLKS</sequence>
<dbReference type="GeneTree" id="ENSGT00390000011904"/>
<evidence type="ECO:0000259" key="11">
    <source>
        <dbReference type="Pfam" id="PF14932"/>
    </source>
</evidence>
<evidence type="ECO:0000256" key="2">
    <source>
        <dbReference type="ARBA" id="ARBA00009645"/>
    </source>
</evidence>
<dbReference type="GeneID" id="121850589"/>
<dbReference type="GO" id="GO:0031023">
    <property type="term" value="P:microtubule organizing center organization"/>
    <property type="evidence" value="ECO:0007669"/>
    <property type="project" value="TreeGrafter"/>
</dbReference>
<evidence type="ECO:0000313" key="12">
    <source>
        <dbReference type="EMBL" id="AFO96972.1"/>
    </source>
</evidence>
<reference evidence="14" key="1">
    <citation type="journal article" date="2006" name="Science">
        <title>Ancient noncoding elements conserved in the human genome.</title>
        <authorList>
            <person name="Venkatesh B."/>
            <person name="Kirkness E.F."/>
            <person name="Loh Y.H."/>
            <person name="Halpern A.L."/>
            <person name="Lee A.P."/>
            <person name="Johnson J."/>
            <person name="Dandona N."/>
            <person name="Viswanathan L.D."/>
            <person name="Tay A."/>
            <person name="Venter J.C."/>
            <person name="Strausberg R.L."/>
            <person name="Brenner S."/>
        </authorList>
    </citation>
    <scope>NUCLEOTIDE SEQUENCE [LARGE SCALE GENOMIC DNA]</scope>
</reference>
<reference evidence="14" key="2">
    <citation type="journal article" date="2007" name="PLoS Biol.">
        <title>Survey sequencing and comparative analysis of the elephant shark (Callorhinchus milii) genome.</title>
        <authorList>
            <person name="Venkatesh B."/>
            <person name="Kirkness E.F."/>
            <person name="Loh Y.H."/>
            <person name="Halpern A.L."/>
            <person name="Lee A.P."/>
            <person name="Johnson J."/>
            <person name="Dandona N."/>
            <person name="Viswanathan L.D."/>
            <person name="Tay A."/>
            <person name="Venter J.C."/>
            <person name="Strausberg R.L."/>
            <person name="Brenner S."/>
        </authorList>
    </citation>
    <scope>NUCLEOTIDE SEQUENCE [LARGE SCALE GENOMIC DNA]</scope>
</reference>
<keyword evidence="8" id="KW-0206">Cytoskeleton</keyword>
<evidence type="ECO:0000256" key="6">
    <source>
        <dbReference type="ARBA" id="ARBA00022776"/>
    </source>
</evidence>
<dbReference type="KEGG" id="cmk:103186308"/>
<keyword evidence="3" id="KW-0963">Cytoplasm</keyword>
<dbReference type="EMBL" id="JW864455">
    <property type="protein sequence ID" value="AFO96972.1"/>
    <property type="molecule type" value="mRNA"/>
</dbReference>
<dbReference type="GO" id="GO:0070652">
    <property type="term" value="C:HAUS complex"/>
    <property type="evidence" value="ECO:0007669"/>
    <property type="project" value="InterPro"/>
</dbReference>
<evidence type="ECO:0000256" key="8">
    <source>
        <dbReference type="ARBA" id="ARBA00023212"/>
    </source>
</evidence>
<dbReference type="GO" id="GO:0051225">
    <property type="term" value="P:spindle assembly"/>
    <property type="evidence" value="ECO:0007669"/>
    <property type="project" value="InterPro"/>
</dbReference>
<proteinExistence type="evidence at transcript level"/>
<comment type="subcellular location">
    <subcellularLocation>
        <location evidence="1">Cytoplasm</location>
        <location evidence="1">Cytoskeleton</location>
        <location evidence="1">Spindle</location>
    </subcellularLocation>
</comment>
<keyword evidence="6" id="KW-0498">Mitosis</keyword>
<accession>V9KG61</accession>
<evidence type="ECO:0000256" key="5">
    <source>
        <dbReference type="ARBA" id="ARBA00022701"/>
    </source>
</evidence>
<evidence type="ECO:0000256" key="1">
    <source>
        <dbReference type="ARBA" id="ARBA00004186"/>
    </source>
</evidence>
<dbReference type="PRINTS" id="PR02089">
    <property type="entry name" value="HAUSAUGMINL3"/>
</dbReference>
<dbReference type="InterPro" id="IPR026206">
    <property type="entry name" value="HAUS3"/>
</dbReference>
<dbReference type="Pfam" id="PF14932">
    <property type="entry name" value="HAUS-augmin3"/>
    <property type="match status" value="1"/>
</dbReference>
<reference evidence="12 14" key="3">
    <citation type="journal article" date="2014" name="Nature">
        <title>Elephant shark genome provides unique insights into gnathostome evolution.</title>
        <authorList>
            <consortium name="International Elephant Shark Genome Sequencing Consortium"/>
            <person name="Venkatesh B."/>
            <person name="Lee A.P."/>
            <person name="Ravi V."/>
            <person name="Maurya A.K."/>
            <person name="Lian M.M."/>
            <person name="Swann J.B."/>
            <person name="Ohta Y."/>
            <person name="Flajnik M.F."/>
            <person name="Sutoh Y."/>
            <person name="Kasahara M."/>
            <person name="Hoon S."/>
            <person name="Gangu V."/>
            <person name="Roy S.W."/>
            <person name="Irimia M."/>
            <person name="Korzh V."/>
            <person name="Kondrychyn I."/>
            <person name="Lim Z.W."/>
            <person name="Tay B.H."/>
            <person name="Tohari S."/>
            <person name="Kong K.W."/>
            <person name="Ho S."/>
            <person name="Lorente-Galdos B."/>
            <person name="Quilez J."/>
            <person name="Marques-Bonet T."/>
            <person name="Raney B.J."/>
            <person name="Ingham P.W."/>
            <person name="Tay A."/>
            <person name="Hillier L.W."/>
            <person name="Minx P."/>
            <person name="Boehm T."/>
            <person name="Wilson R.K."/>
            <person name="Brenner S."/>
            <person name="Warren W.C."/>
        </authorList>
    </citation>
    <scope>NUCLEOTIDE SEQUENCE</scope>
    <source>
        <tissue evidence="12">Spleen</tissue>
    </source>
</reference>
<dbReference type="GO" id="GO:0051301">
    <property type="term" value="P:cell division"/>
    <property type="evidence" value="ECO:0007669"/>
    <property type="project" value="UniProtKB-KW"/>
</dbReference>
<dbReference type="AlphaFoldDB" id="V9KG61"/>
<keyword evidence="14" id="KW-1185">Reference proteome</keyword>
<feature type="domain" description="HAUS augmin-like complex subunit 3 N-terminal" evidence="11">
    <location>
        <begin position="29"/>
        <end position="283"/>
    </location>
</feature>
<evidence type="ECO:0000313" key="13">
    <source>
        <dbReference type="Ensembl" id="ENSCMIP00000038629.1"/>
    </source>
</evidence>
<keyword evidence="4" id="KW-0132">Cell division</keyword>
<dbReference type="InterPro" id="IPR032733">
    <property type="entry name" value="HAUS3_N"/>
</dbReference>